<dbReference type="InterPro" id="IPR016032">
    <property type="entry name" value="Sig_transdc_resp-reg_C-effctor"/>
</dbReference>
<dbReference type="InterPro" id="IPR039420">
    <property type="entry name" value="WalR-like"/>
</dbReference>
<evidence type="ECO:0000256" key="4">
    <source>
        <dbReference type="ARBA" id="ARBA00023125"/>
    </source>
</evidence>
<dbReference type="SUPFAM" id="SSF46894">
    <property type="entry name" value="C-terminal effector domain of the bipartite response regulators"/>
    <property type="match status" value="1"/>
</dbReference>
<dbReference type="Pfam" id="PF00196">
    <property type="entry name" value="GerE"/>
    <property type="match status" value="1"/>
</dbReference>
<evidence type="ECO:0000259" key="9">
    <source>
        <dbReference type="PROSITE" id="PS50110"/>
    </source>
</evidence>
<dbReference type="InterPro" id="IPR001789">
    <property type="entry name" value="Sig_transdc_resp-reg_receiver"/>
</dbReference>
<dbReference type="Proteomes" id="UP000260680">
    <property type="component" value="Unassembled WGS sequence"/>
</dbReference>
<dbReference type="PANTHER" id="PTHR43214">
    <property type="entry name" value="TWO-COMPONENT RESPONSE REGULATOR"/>
    <property type="match status" value="1"/>
</dbReference>
<feature type="domain" description="Response regulatory" evidence="9">
    <location>
        <begin position="3"/>
        <end position="119"/>
    </location>
</feature>
<dbReference type="PRINTS" id="PR00038">
    <property type="entry name" value="HTHLUXR"/>
</dbReference>
<keyword evidence="5" id="KW-0804">Transcription</keyword>
<evidence type="ECO:0000259" key="8">
    <source>
        <dbReference type="PROSITE" id="PS50043"/>
    </source>
</evidence>
<evidence type="ECO:0000313" key="10">
    <source>
        <dbReference type="EMBL" id="RFZ80561.1"/>
    </source>
</evidence>
<keyword evidence="2 7" id="KW-0597">Phosphoprotein</keyword>
<dbReference type="PROSITE" id="PS50110">
    <property type="entry name" value="RESPONSE_REGULATORY"/>
    <property type="match status" value="1"/>
</dbReference>
<evidence type="ECO:0000256" key="2">
    <source>
        <dbReference type="ARBA" id="ARBA00022553"/>
    </source>
</evidence>
<keyword evidence="4 10" id="KW-0238">DNA-binding</keyword>
<dbReference type="InterPro" id="IPR058245">
    <property type="entry name" value="NreC/VraR/RcsB-like_REC"/>
</dbReference>
<dbReference type="RefSeq" id="WP_117415452.1">
    <property type="nucleotide sequence ID" value="NZ_QOHO01000009.1"/>
</dbReference>
<dbReference type="CDD" id="cd06170">
    <property type="entry name" value="LuxR_C_like"/>
    <property type="match status" value="1"/>
</dbReference>
<reference evidence="10 11" key="1">
    <citation type="submission" date="2018-07" db="EMBL/GenBank/DDBJ databases">
        <title>New species, Clostridium PI-S10-A1B.</title>
        <authorList>
            <person name="Krishna G."/>
            <person name="Summeta K."/>
            <person name="Shikha S."/>
            <person name="Prabhu P.B."/>
            <person name="Suresh K."/>
        </authorList>
    </citation>
    <scope>NUCLEOTIDE SEQUENCE [LARGE SCALE GENOMIC DNA]</scope>
    <source>
        <strain evidence="10 11">PI-S10-A1B</strain>
    </source>
</reference>
<sequence length="225" mass="24694">MINVLIVDDQKLLRESFKHIIENNSDIKVVGCVTNGKEAFNFCNTFIPNVILMDLSMPVCNGTEATKLIKSKYTKVKILILSSSSDGSDVVDAIKNGADGYIGKNIGAEELILSIKSTAAGLATIDREVLNFISLETSDNQNDNKKQDDKQKSTVIKINDIDISLTKKELSIISMIVDGKDNKQIGTALFMAEGTAKNKITEIINKLQLKDRTQLAVFALKNNLI</sequence>
<gene>
    <name evidence="10" type="ORF">DS742_02455</name>
</gene>
<evidence type="ECO:0000256" key="1">
    <source>
        <dbReference type="ARBA" id="ARBA00018672"/>
    </source>
</evidence>
<name>A0A3E2NI13_9FIRM</name>
<dbReference type="Pfam" id="PF00072">
    <property type="entry name" value="Response_reg"/>
    <property type="match status" value="1"/>
</dbReference>
<accession>A0A3E2NI13</accession>
<evidence type="ECO:0000256" key="3">
    <source>
        <dbReference type="ARBA" id="ARBA00023015"/>
    </source>
</evidence>
<comment type="caution">
    <text evidence="10">The sequence shown here is derived from an EMBL/GenBank/DDBJ whole genome shotgun (WGS) entry which is preliminary data.</text>
</comment>
<dbReference type="GO" id="GO:0000160">
    <property type="term" value="P:phosphorelay signal transduction system"/>
    <property type="evidence" value="ECO:0007669"/>
    <property type="project" value="InterPro"/>
</dbReference>
<dbReference type="GO" id="GO:0006355">
    <property type="term" value="P:regulation of DNA-templated transcription"/>
    <property type="evidence" value="ECO:0007669"/>
    <property type="project" value="InterPro"/>
</dbReference>
<dbReference type="SMART" id="SM00448">
    <property type="entry name" value="REC"/>
    <property type="match status" value="1"/>
</dbReference>
<dbReference type="InterPro" id="IPR000792">
    <property type="entry name" value="Tscrpt_reg_LuxR_C"/>
</dbReference>
<comment type="function">
    <text evidence="6">May play the central regulatory role in sporulation. It may be an element of the effector pathway responsible for the activation of sporulation genes in response to nutritional stress. Spo0A may act in concert with spo0H (a sigma factor) to control the expression of some genes that are critical to the sporulation process.</text>
</comment>
<dbReference type="SUPFAM" id="SSF52172">
    <property type="entry name" value="CheY-like"/>
    <property type="match status" value="1"/>
</dbReference>
<dbReference type="Gene3D" id="3.40.50.2300">
    <property type="match status" value="1"/>
</dbReference>
<dbReference type="PANTHER" id="PTHR43214:SF40">
    <property type="entry name" value="TRANSCRIPTIONAL REGULATORY PROTEIN LNRK"/>
    <property type="match status" value="1"/>
</dbReference>
<dbReference type="AlphaFoldDB" id="A0A3E2NI13"/>
<evidence type="ECO:0000256" key="6">
    <source>
        <dbReference type="ARBA" id="ARBA00024867"/>
    </source>
</evidence>
<dbReference type="EMBL" id="QOHO01000009">
    <property type="protein sequence ID" value="RFZ80561.1"/>
    <property type="molecule type" value="Genomic_DNA"/>
</dbReference>
<dbReference type="SMART" id="SM00421">
    <property type="entry name" value="HTH_LUXR"/>
    <property type="match status" value="1"/>
</dbReference>
<feature type="modified residue" description="4-aspartylphosphate" evidence="7">
    <location>
        <position position="54"/>
    </location>
</feature>
<keyword evidence="3" id="KW-0805">Transcription regulation</keyword>
<dbReference type="PROSITE" id="PS50043">
    <property type="entry name" value="HTH_LUXR_2"/>
    <property type="match status" value="1"/>
</dbReference>
<evidence type="ECO:0000256" key="7">
    <source>
        <dbReference type="PROSITE-ProRule" id="PRU00169"/>
    </source>
</evidence>
<feature type="domain" description="HTH luxR-type" evidence="8">
    <location>
        <begin position="158"/>
        <end position="223"/>
    </location>
</feature>
<dbReference type="GO" id="GO:0003677">
    <property type="term" value="F:DNA binding"/>
    <property type="evidence" value="ECO:0007669"/>
    <property type="project" value="UniProtKB-KW"/>
</dbReference>
<dbReference type="InterPro" id="IPR011006">
    <property type="entry name" value="CheY-like_superfamily"/>
</dbReference>
<dbReference type="OrthoDB" id="9779069at2"/>
<evidence type="ECO:0000256" key="5">
    <source>
        <dbReference type="ARBA" id="ARBA00023163"/>
    </source>
</evidence>
<proteinExistence type="predicted"/>
<protein>
    <recommendedName>
        <fullName evidence="1">Stage 0 sporulation protein A homolog</fullName>
    </recommendedName>
</protein>
<dbReference type="CDD" id="cd17535">
    <property type="entry name" value="REC_NarL-like"/>
    <property type="match status" value="1"/>
</dbReference>
<evidence type="ECO:0000313" key="11">
    <source>
        <dbReference type="Proteomes" id="UP000260680"/>
    </source>
</evidence>
<organism evidence="10 11">
    <name type="scientific">Lacrimispora amygdalina</name>
    <dbReference type="NCBI Taxonomy" id="253257"/>
    <lineage>
        <taxon>Bacteria</taxon>
        <taxon>Bacillati</taxon>
        <taxon>Bacillota</taxon>
        <taxon>Clostridia</taxon>
        <taxon>Lachnospirales</taxon>
        <taxon>Lachnospiraceae</taxon>
        <taxon>Lacrimispora</taxon>
    </lineage>
</organism>